<feature type="domain" description="DnaJ homologue subfamily C member 28 conserved" evidence="2">
    <location>
        <begin position="61"/>
        <end position="126"/>
    </location>
</feature>
<dbReference type="AlphaFoldDB" id="A0A1Y2NMM1"/>
<evidence type="ECO:0000259" key="2">
    <source>
        <dbReference type="Pfam" id="PF09350"/>
    </source>
</evidence>
<comment type="caution">
    <text evidence="3">The sequence shown here is derived from an EMBL/GenBank/DDBJ whole genome shotgun (WGS) entry which is preliminary data.</text>
</comment>
<evidence type="ECO:0000313" key="4">
    <source>
        <dbReference type="Proteomes" id="UP000194318"/>
    </source>
</evidence>
<dbReference type="InterPro" id="IPR018961">
    <property type="entry name" value="DnaJ_homolog_subfam-C_membr-28"/>
</dbReference>
<sequence length="188" mass="20386">MREAGLCLCTAPVRPRTTSVRPLYGPEGPASGRKPPPYSGGAAYPGPMTDRKPPGVTFESWVDKQIREAAERGDFSHLSGLGKPLPDDTAPYDELWWVKGKMNREGLSALPPTLALRKEAEDALEAVGRATSESQVRRIVAEINEKIAAAVRRPPPGPPLNLRPFDTEAVLADWRAARGGPAEDVRSR</sequence>
<evidence type="ECO:0000256" key="1">
    <source>
        <dbReference type="SAM" id="MobiDB-lite"/>
    </source>
</evidence>
<dbReference type="EMBL" id="MIFZ01000347">
    <property type="protein sequence ID" value="OSY48744.1"/>
    <property type="molecule type" value="Genomic_DNA"/>
</dbReference>
<dbReference type="Pfam" id="PF09350">
    <property type="entry name" value="DJC28_CD"/>
    <property type="match status" value="1"/>
</dbReference>
<organism evidence="3 4">
    <name type="scientific">Streptomyces fradiae ATCC 10745 = DSM 40063</name>
    <dbReference type="NCBI Taxonomy" id="1319510"/>
    <lineage>
        <taxon>Bacteria</taxon>
        <taxon>Bacillati</taxon>
        <taxon>Actinomycetota</taxon>
        <taxon>Actinomycetes</taxon>
        <taxon>Kitasatosporales</taxon>
        <taxon>Streptomycetaceae</taxon>
        <taxon>Streptomyces</taxon>
    </lineage>
</organism>
<proteinExistence type="predicted"/>
<reference evidence="3 4" key="1">
    <citation type="submission" date="2016-09" db="EMBL/GenBank/DDBJ databases">
        <title>Streptomyces fradiae DSM40063, a candidate organism with high potential of specific P450 cytochromes.</title>
        <authorList>
            <person name="Grumaz C."/>
            <person name="Vainshtein Y."/>
            <person name="Kirstahler P."/>
            <person name="Sohn K."/>
        </authorList>
    </citation>
    <scope>NUCLEOTIDE SEQUENCE [LARGE SCALE GENOMIC DNA]</scope>
    <source>
        <strain evidence="3 4">DSM 40063</strain>
    </source>
</reference>
<gene>
    <name evidence="3" type="ORF">BG846_05684</name>
</gene>
<protein>
    <recommendedName>
        <fullName evidence="2">DnaJ homologue subfamily C member 28 conserved domain-containing protein</fullName>
    </recommendedName>
</protein>
<feature type="region of interest" description="Disordered" evidence="1">
    <location>
        <begin position="16"/>
        <end position="55"/>
    </location>
</feature>
<name>A0A1Y2NMM1_STRFR</name>
<accession>A0A1Y2NMM1</accession>
<dbReference type="Proteomes" id="UP000194318">
    <property type="component" value="Unassembled WGS sequence"/>
</dbReference>
<evidence type="ECO:0000313" key="3">
    <source>
        <dbReference type="EMBL" id="OSY48744.1"/>
    </source>
</evidence>